<dbReference type="PANTHER" id="PTHR42899">
    <property type="entry name" value="SPERMATOGENESIS-ASSOCIATED PROTEIN 20"/>
    <property type="match status" value="1"/>
</dbReference>
<feature type="non-terminal residue" evidence="3">
    <location>
        <position position="143"/>
    </location>
</feature>
<evidence type="ECO:0000256" key="1">
    <source>
        <dbReference type="SAM" id="Phobius"/>
    </source>
</evidence>
<feature type="transmembrane region" description="Helical" evidence="1">
    <location>
        <begin position="9"/>
        <end position="27"/>
    </location>
</feature>
<dbReference type="SUPFAM" id="SSF52833">
    <property type="entry name" value="Thioredoxin-like"/>
    <property type="match status" value="1"/>
</dbReference>
<gene>
    <name evidence="3" type="ORF">METZ01_LOCUS225563</name>
</gene>
<protein>
    <recommendedName>
        <fullName evidence="2">Spermatogenesis-associated protein 20-like TRX domain-containing protein</fullName>
    </recommendedName>
</protein>
<organism evidence="3">
    <name type="scientific">marine metagenome</name>
    <dbReference type="NCBI Taxonomy" id="408172"/>
    <lineage>
        <taxon>unclassified sequences</taxon>
        <taxon>metagenomes</taxon>
        <taxon>ecological metagenomes</taxon>
    </lineage>
</organism>
<dbReference type="Gene3D" id="3.40.30.10">
    <property type="entry name" value="Glutaredoxin"/>
    <property type="match status" value="1"/>
</dbReference>
<accession>A0A382GCR5</accession>
<proteinExistence type="predicted"/>
<feature type="domain" description="Spermatogenesis-associated protein 20-like TRX" evidence="2">
    <location>
        <begin position="43"/>
        <end position="143"/>
    </location>
</feature>
<dbReference type="InterPro" id="IPR036249">
    <property type="entry name" value="Thioredoxin-like_sf"/>
</dbReference>
<reference evidence="3" key="1">
    <citation type="submission" date="2018-05" db="EMBL/GenBank/DDBJ databases">
        <authorList>
            <person name="Lanie J.A."/>
            <person name="Ng W.-L."/>
            <person name="Kazmierczak K.M."/>
            <person name="Andrzejewski T.M."/>
            <person name="Davidsen T.M."/>
            <person name="Wayne K.J."/>
            <person name="Tettelin H."/>
            <person name="Glass J.I."/>
            <person name="Rusch D."/>
            <person name="Podicherti R."/>
            <person name="Tsui H.-C.T."/>
            <person name="Winkler M.E."/>
        </authorList>
    </citation>
    <scope>NUCLEOTIDE SEQUENCE</scope>
</reference>
<evidence type="ECO:0000259" key="2">
    <source>
        <dbReference type="Pfam" id="PF03190"/>
    </source>
</evidence>
<dbReference type="PANTHER" id="PTHR42899:SF1">
    <property type="entry name" value="SPERMATOGENESIS-ASSOCIATED PROTEIN 20"/>
    <property type="match status" value="1"/>
</dbReference>
<name>A0A382GCR5_9ZZZZ</name>
<evidence type="ECO:0000313" key="3">
    <source>
        <dbReference type="EMBL" id="SVB72709.1"/>
    </source>
</evidence>
<sequence>MLITSKGKVLYYLISIITFMWLYPNLFGQTKLKDSNPEKQYVNRLAKESSPYLLQHKNNPVDWYPWGDEAFQKALELNRPIFLSIGYSTCHWCHVMEHESFEDEHVAQILNDNFISIKVDREERPEIDHLYMSVCQAMTGKGG</sequence>
<dbReference type="AlphaFoldDB" id="A0A382GCR5"/>
<keyword evidence="1" id="KW-0472">Membrane</keyword>
<keyword evidence="1" id="KW-1133">Transmembrane helix</keyword>
<dbReference type="Pfam" id="PF03190">
    <property type="entry name" value="Thioredox_DsbH"/>
    <property type="match status" value="1"/>
</dbReference>
<dbReference type="InterPro" id="IPR004879">
    <property type="entry name" value="Ssp411-like_TRX"/>
</dbReference>
<keyword evidence="1" id="KW-0812">Transmembrane</keyword>
<dbReference type="EMBL" id="UINC01054697">
    <property type="protein sequence ID" value="SVB72709.1"/>
    <property type="molecule type" value="Genomic_DNA"/>
</dbReference>
<dbReference type="InterPro" id="IPR024705">
    <property type="entry name" value="Ssp411"/>
</dbReference>